<dbReference type="CDD" id="cd06261">
    <property type="entry name" value="TM_PBP2"/>
    <property type="match status" value="1"/>
</dbReference>
<keyword evidence="6 8" id="KW-1133">Transmembrane helix</keyword>
<evidence type="ECO:0000259" key="9">
    <source>
        <dbReference type="PROSITE" id="PS50928"/>
    </source>
</evidence>
<evidence type="ECO:0000256" key="3">
    <source>
        <dbReference type="ARBA" id="ARBA00022475"/>
    </source>
</evidence>
<dbReference type="InterPro" id="IPR035906">
    <property type="entry name" value="MetI-like_sf"/>
</dbReference>
<keyword evidence="3" id="KW-1003">Cell membrane</keyword>
<dbReference type="EMBL" id="CP110615">
    <property type="protein sequence ID" value="UZJ25813.1"/>
    <property type="molecule type" value="Genomic_DNA"/>
</dbReference>
<sequence length="257" mass="26248">MTVGAARRLGRAVLVAWFLLPLLPLLLWAGADRWSFPAVLPQRWGFAGVRQALGAGGVAALGRSSLLGLGVALLAVPVGAVAARALVQGRVRLPRTVGVLLLAPLALPPFAVALGLDVALLRARVPGPLGVLLLLTVAAVPYTTYTMRVAWGAYDAAVEDEARTLGAGRRAVLLRVRLPALAPALSGAAFLAFLVGWSDYVVTLLVGGGRLVTVPLLVGSSAAAVGNDALVAVLSLAAVAPPLVLLVAVAALRRGRT</sequence>
<dbReference type="Pfam" id="PF00528">
    <property type="entry name" value="BPD_transp_1"/>
    <property type="match status" value="1"/>
</dbReference>
<keyword evidence="7 8" id="KW-0472">Membrane</keyword>
<reference evidence="10" key="1">
    <citation type="submission" date="2022-10" db="EMBL/GenBank/DDBJ databases">
        <title>Rhodococcus sp.75.</title>
        <authorList>
            <person name="Sun M."/>
        </authorList>
    </citation>
    <scope>NUCLEOTIDE SEQUENCE</scope>
    <source>
        <strain evidence="10">75</strain>
    </source>
</reference>
<keyword evidence="11" id="KW-1185">Reference proteome</keyword>
<gene>
    <name evidence="10" type="ORF">RHODO2019_05060</name>
</gene>
<evidence type="ECO:0000256" key="2">
    <source>
        <dbReference type="ARBA" id="ARBA00022448"/>
    </source>
</evidence>
<feature type="transmembrane region" description="Helical" evidence="8">
    <location>
        <begin position="229"/>
        <end position="252"/>
    </location>
</feature>
<keyword evidence="5 8" id="KW-0812">Transmembrane</keyword>
<evidence type="ECO:0000256" key="7">
    <source>
        <dbReference type="ARBA" id="ARBA00023136"/>
    </source>
</evidence>
<protein>
    <submittedName>
        <fullName evidence="10">ABC transporter permease subunit</fullName>
    </submittedName>
</protein>
<evidence type="ECO:0000256" key="1">
    <source>
        <dbReference type="ARBA" id="ARBA00004429"/>
    </source>
</evidence>
<proteinExistence type="inferred from homology"/>
<feature type="transmembrane region" description="Helical" evidence="8">
    <location>
        <begin position="99"/>
        <end position="121"/>
    </location>
</feature>
<feature type="transmembrane region" description="Helical" evidence="8">
    <location>
        <begin position="66"/>
        <end position="87"/>
    </location>
</feature>
<feature type="domain" description="ABC transmembrane type-1" evidence="9">
    <location>
        <begin position="61"/>
        <end position="249"/>
    </location>
</feature>
<evidence type="ECO:0000313" key="10">
    <source>
        <dbReference type="EMBL" id="UZJ25813.1"/>
    </source>
</evidence>
<name>A0ABY6P3P3_9NOCA</name>
<dbReference type="PROSITE" id="PS50928">
    <property type="entry name" value="ABC_TM1"/>
    <property type="match status" value="1"/>
</dbReference>
<dbReference type="Gene3D" id="1.10.3720.10">
    <property type="entry name" value="MetI-like"/>
    <property type="match status" value="1"/>
</dbReference>
<comment type="subcellular location">
    <subcellularLocation>
        <location evidence="1">Cell inner membrane</location>
        <topology evidence="1">Multi-pass membrane protein</topology>
    </subcellularLocation>
    <subcellularLocation>
        <location evidence="8">Cell membrane</location>
        <topology evidence="8">Multi-pass membrane protein</topology>
    </subcellularLocation>
</comment>
<dbReference type="Proteomes" id="UP001164965">
    <property type="component" value="Chromosome"/>
</dbReference>
<keyword evidence="2 8" id="KW-0813">Transport</keyword>
<evidence type="ECO:0000256" key="4">
    <source>
        <dbReference type="ARBA" id="ARBA00022519"/>
    </source>
</evidence>
<dbReference type="InterPro" id="IPR000515">
    <property type="entry name" value="MetI-like"/>
</dbReference>
<evidence type="ECO:0000256" key="8">
    <source>
        <dbReference type="RuleBase" id="RU363032"/>
    </source>
</evidence>
<dbReference type="SUPFAM" id="SSF161098">
    <property type="entry name" value="MetI-like"/>
    <property type="match status" value="1"/>
</dbReference>
<evidence type="ECO:0000313" key="11">
    <source>
        <dbReference type="Proteomes" id="UP001164965"/>
    </source>
</evidence>
<dbReference type="PANTHER" id="PTHR43357">
    <property type="entry name" value="INNER MEMBRANE ABC TRANSPORTER PERMEASE PROTEIN YDCV"/>
    <property type="match status" value="1"/>
</dbReference>
<accession>A0ABY6P3P3</accession>
<feature type="transmembrane region" description="Helical" evidence="8">
    <location>
        <begin position="178"/>
        <end position="197"/>
    </location>
</feature>
<evidence type="ECO:0000256" key="6">
    <source>
        <dbReference type="ARBA" id="ARBA00022989"/>
    </source>
</evidence>
<keyword evidence="4" id="KW-0997">Cell inner membrane</keyword>
<dbReference type="RefSeq" id="WP_265383917.1">
    <property type="nucleotide sequence ID" value="NZ_CP110615.1"/>
</dbReference>
<evidence type="ECO:0000256" key="5">
    <source>
        <dbReference type="ARBA" id="ARBA00022692"/>
    </source>
</evidence>
<dbReference type="PANTHER" id="PTHR43357:SF4">
    <property type="entry name" value="INNER MEMBRANE ABC TRANSPORTER PERMEASE PROTEIN YDCV"/>
    <property type="match status" value="1"/>
</dbReference>
<feature type="transmembrane region" description="Helical" evidence="8">
    <location>
        <begin position="127"/>
        <end position="145"/>
    </location>
</feature>
<comment type="similarity">
    <text evidence="8">Belongs to the binding-protein-dependent transport system permease family.</text>
</comment>
<feature type="transmembrane region" description="Helical" evidence="8">
    <location>
        <begin position="12"/>
        <end position="31"/>
    </location>
</feature>
<organism evidence="10 11">
    <name type="scientific">Rhodococcus antarcticus</name>
    <dbReference type="NCBI Taxonomy" id="2987751"/>
    <lineage>
        <taxon>Bacteria</taxon>
        <taxon>Bacillati</taxon>
        <taxon>Actinomycetota</taxon>
        <taxon>Actinomycetes</taxon>
        <taxon>Mycobacteriales</taxon>
        <taxon>Nocardiaceae</taxon>
        <taxon>Rhodococcus</taxon>
    </lineage>
</organism>